<keyword evidence="2" id="KW-1185">Reference proteome</keyword>
<protein>
    <recommendedName>
        <fullName evidence="3">Fido domain-containing protein</fullName>
    </recommendedName>
</protein>
<gene>
    <name evidence="1" type="ORF">GCM10010384_17770</name>
</gene>
<dbReference type="EMBL" id="BMWE01000004">
    <property type="protein sequence ID" value="GGY12787.1"/>
    <property type="molecule type" value="Genomic_DNA"/>
</dbReference>
<evidence type="ECO:0008006" key="3">
    <source>
        <dbReference type="Google" id="ProtNLM"/>
    </source>
</evidence>
<reference evidence="2" key="1">
    <citation type="journal article" date="2019" name="Int. J. Syst. Evol. Microbiol.">
        <title>The Global Catalogue of Microorganisms (GCM) 10K type strain sequencing project: providing services to taxonomists for standard genome sequencing and annotation.</title>
        <authorList>
            <consortium name="The Broad Institute Genomics Platform"/>
            <consortium name="The Broad Institute Genome Sequencing Center for Infectious Disease"/>
            <person name="Wu L."/>
            <person name="Ma J."/>
        </authorList>
    </citation>
    <scope>NUCLEOTIDE SEQUENCE [LARGE SCALE GENOMIC DNA]</scope>
    <source>
        <strain evidence="2">JCM 4957</strain>
    </source>
</reference>
<name>A0ABQ2ZCW2_9ACTN</name>
<sequence length="68" mass="7894">MRPIPHDLAQALEEWHTTYRQLAMQPRTELRRRLIQLSISVVFHPHWQNGNRTAAWAALHTAGRGGRS</sequence>
<proteinExistence type="predicted"/>
<organism evidence="1 2">
    <name type="scientific">Streptomyces djakartensis</name>
    <dbReference type="NCBI Taxonomy" id="68193"/>
    <lineage>
        <taxon>Bacteria</taxon>
        <taxon>Bacillati</taxon>
        <taxon>Actinomycetota</taxon>
        <taxon>Actinomycetes</taxon>
        <taxon>Kitasatosporales</taxon>
        <taxon>Streptomycetaceae</taxon>
        <taxon>Streptomyces</taxon>
    </lineage>
</organism>
<evidence type="ECO:0000313" key="1">
    <source>
        <dbReference type="EMBL" id="GGY12787.1"/>
    </source>
</evidence>
<comment type="caution">
    <text evidence="1">The sequence shown here is derived from an EMBL/GenBank/DDBJ whole genome shotgun (WGS) entry which is preliminary data.</text>
</comment>
<dbReference type="Proteomes" id="UP000653308">
    <property type="component" value="Unassembled WGS sequence"/>
</dbReference>
<dbReference type="RefSeq" id="WP_190197160.1">
    <property type="nucleotide sequence ID" value="NZ_BMWE01000004.1"/>
</dbReference>
<evidence type="ECO:0000313" key="2">
    <source>
        <dbReference type="Proteomes" id="UP000653308"/>
    </source>
</evidence>
<accession>A0ABQ2ZCW2</accession>